<evidence type="ECO:0000256" key="4">
    <source>
        <dbReference type="SAM" id="Phobius"/>
    </source>
</evidence>
<dbReference type="InterPro" id="IPR013767">
    <property type="entry name" value="PAS_fold"/>
</dbReference>
<dbReference type="Proteomes" id="UP000279384">
    <property type="component" value="Unassembled WGS sequence"/>
</dbReference>
<reference evidence="7 8" key="1">
    <citation type="submission" date="2018-10" db="EMBL/GenBank/DDBJ databases">
        <title>Genomic Encyclopedia of Type Strains, Phase IV (KMG-IV): sequencing the most valuable type-strain genomes for metagenomic binning, comparative biology and taxonomic classification.</title>
        <authorList>
            <person name="Goeker M."/>
        </authorList>
    </citation>
    <scope>NUCLEOTIDE SEQUENCE [LARGE SCALE GENOMIC DNA]</scope>
    <source>
        <strain evidence="7 8">DSM 3303</strain>
    </source>
</reference>
<feature type="coiled-coil region" evidence="3">
    <location>
        <begin position="430"/>
        <end position="457"/>
    </location>
</feature>
<dbReference type="EC" id="2.7.7.65" evidence="1"/>
<dbReference type="SMART" id="SM00267">
    <property type="entry name" value="GGDEF"/>
    <property type="match status" value="1"/>
</dbReference>
<evidence type="ECO:0000256" key="1">
    <source>
        <dbReference type="ARBA" id="ARBA00012528"/>
    </source>
</evidence>
<dbReference type="InterPro" id="IPR000160">
    <property type="entry name" value="GGDEF_dom"/>
</dbReference>
<dbReference type="Pfam" id="PF00990">
    <property type="entry name" value="GGDEF"/>
    <property type="match status" value="1"/>
</dbReference>
<dbReference type="EMBL" id="RBID01000015">
    <property type="protein sequence ID" value="RKQ58096.1"/>
    <property type="molecule type" value="Genomic_DNA"/>
</dbReference>
<keyword evidence="4" id="KW-0472">Membrane</keyword>
<dbReference type="InterPro" id="IPR035965">
    <property type="entry name" value="PAS-like_dom_sf"/>
</dbReference>
<name>A0A495BAU0_VOGIN</name>
<dbReference type="PANTHER" id="PTHR45138">
    <property type="entry name" value="REGULATORY COMPONENTS OF SENSORY TRANSDUCTION SYSTEM"/>
    <property type="match status" value="1"/>
</dbReference>
<dbReference type="RefSeq" id="WP_120810921.1">
    <property type="nucleotide sequence ID" value="NZ_RBID01000015.1"/>
</dbReference>
<dbReference type="PROSITE" id="PS50112">
    <property type="entry name" value="PAS"/>
    <property type="match status" value="1"/>
</dbReference>
<proteinExistence type="predicted"/>
<evidence type="ECO:0000313" key="8">
    <source>
        <dbReference type="Proteomes" id="UP000279384"/>
    </source>
</evidence>
<dbReference type="GO" id="GO:0006355">
    <property type="term" value="P:regulation of DNA-templated transcription"/>
    <property type="evidence" value="ECO:0007669"/>
    <property type="project" value="InterPro"/>
</dbReference>
<keyword evidence="3" id="KW-0175">Coiled coil</keyword>
<dbReference type="FunFam" id="3.30.70.270:FF:000001">
    <property type="entry name" value="Diguanylate cyclase domain protein"/>
    <property type="match status" value="1"/>
</dbReference>
<protein>
    <recommendedName>
        <fullName evidence="1">diguanylate cyclase</fullName>
        <ecNumber evidence="1">2.7.7.65</ecNumber>
    </recommendedName>
</protein>
<dbReference type="CDD" id="cd01949">
    <property type="entry name" value="GGDEF"/>
    <property type="match status" value="1"/>
</dbReference>
<feature type="domain" description="PAS" evidence="5">
    <location>
        <begin position="313"/>
        <end position="380"/>
    </location>
</feature>
<dbReference type="InterPro" id="IPR043128">
    <property type="entry name" value="Rev_trsase/Diguanyl_cyclase"/>
</dbReference>
<dbReference type="SMART" id="SM00091">
    <property type="entry name" value="PAS"/>
    <property type="match status" value="1"/>
</dbReference>
<accession>A0A495BAU0</accession>
<evidence type="ECO:0000313" key="7">
    <source>
        <dbReference type="EMBL" id="RKQ58096.1"/>
    </source>
</evidence>
<dbReference type="Gene3D" id="3.30.450.20">
    <property type="entry name" value="PAS domain"/>
    <property type="match status" value="1"/>
</dbReference>
<dbReference type="NCBIfam" id="TIGR00254">
    <property type="entry name" value="GGDEF"/>
    <property type="match status" value="1"/>
</dbReference>
<dbReference type="InterPro" id="IPR050469">
    <property type="entry name" value="Diguanylate_Cyclase"/>
</dbReference>
<feature type="transmembrane region" description="Helical" evidence="4">
    <location>
        <begin position="20"/>
        <end position="40"/>
    </location>
</feature>
<dbReference type="PANTHER" id="PTHR45138:SF9">
    <property type="entry name" value="DIGUANYLATE CYCLASE DGCM-RELATED"/>
    <property type="match status" value="1"/>
</dbReference>
<comment type="caution">
    <text evidence="7">The sequence shown here is derived from an EMBL/GenBank/DDBJ whole genome shotgun (WGS) entry which is preliminary data.</text>
</comment>
<dbReference type="SUPFAM" id="SSF55785">
    <property type="entry name" value="PYP-like sensor domain (PAS domain)"/>
    <property type="match status" value="1"/>
</dbReference>
<dbReference type="InterPro" id="IPR029787">
    <property type="entry name" value="Nucleotide_cyclase"/>
</dbReference>
<organism evidence="7 8">
    <name type="scientific">Vogesella indigofera</name>
    <name type="common">Pseudomonas indigofera</name>
    <dbReference type="NCBI Taxonomy" id="45465"/>
    <lineage>
        <taxon>Bacteria</taxon>
        <taxon>Pseudomonadati</taxon>
        <taxon>Pseudomonadota</taxon>
        <taxon>Betaproteobacteria</taxon>
        <taxon>Neisseriales</taxon>
        <taxon>Chromobacteriaceae</taxon>
        <taxon>Vogesella</taxon>
    </lineage>
</organism>
<evidence type="ECO:0000256" key="3">
    <source>
        <dbReference type="SAM" id="Coils"/>
    </source>
</evidence>
<evidence type="ECO:0000259" key="5">
    <source>
        <dbReference type="PROSITE" id="PS50112"/>
    </source>
</evidence>
<feature type="transmembrane region" description="Helical" evidence="4">
    <location>
        <begin position="252"/>
        <end position="273"/>
    </location>
</feature>
<feature type="domain" description="GGDEF" evidence="6">
    <location>
        <begin position="488"/>
        <end position="622"/>
    </location>
</feature>
<dbReference type="InterPro" id="IPR000014">
    <property type="entry name" value="PAS"/>
</dbReference>
<evidence type="ECO:0000259" key="6">
    <source>
        <dbReference type="PROSITE" id="PS50887"/>
    </source>
</evidence>
<dbReference type="NCBIfam" id="TIGR00229">
    <property type="entry name" value="sensory_box"/>
    <property type="match status" value="1"/>
</dbReference>
<dbReference type="Pfam" id="PF00989">
    <property type="entry name" value="PAS"/>
    <property type="match status" value="1"/>
</dbReference>
<dbReference type="PROSITE" id="PS50887">
    <property type="entry name" value="GGDEF"/>
    <property type="match status" value="1"/>
</dbReference>
<evidence type="ECO:0000256" key="2">
    <source>
        <dbReference type="ARBA" id="ARBA00034247"/>
    </source>
</evidence>
<dbReference type="AlphaFoldDB" id="A0A495BAU0"/>
<dbReference type="CDD" id="cd00130">
    <property type="entry name" value="PAS"/>
    <property type="match status" value="1"/>
</dbReference>
<keyword evidence="4" id="KW-1133">Transmembrane helix</keyword>
<gene>
    <name evidence="7" type="ORF">C8E02_2410</name>
</gene>
<dbReference type="GO" id="GO:0052621">
    <property type="term" value="F:diguanylate cyclase activity"/>
    <property type="evidence" value="ECO:0007669"/>
    <property type="project" value="UniProtKB-EC"/>
</dbReference>
<dbReference type="SUPFAM" id="SSF55073">
    <property type="entry name" value="Nucleotide cyclase"/>
    <property type="match status" value="1"/>
</dbReference>
<dbReference type="Gene3D" id="3.30.70.270">
    <property type="match status" value="1"/>
</dbReference>
<sequence>MTPTLPPEQQAPEAQRARRLLRLSWVLALLVLAVMWGGVIEGLRQRQSLLSAQQQTQQAEWLRLSSAAVDDRLRNLYKELQLFANDQPSLARDATQLFPLQGGSLWLVDASQQQQLRGQQQALSAAAALQVRQWLQSPAVHPALTVLPLPVIDKRPGNSELLQVVLPLCELERCHSALTGFLRVSELLDPEQLVDHPAYAVLDINGSVLASNGSMDFNGDNLTQVATTRLGQVPLLLAANYRSSQIIRSFNLFALSLLGVALVLSCLLLLMMWRINQILLHVEHSSSQFNHAQQLLALTNSSLREKMRTLIDEQRDQQTLIETVQVGVLIVDASELSILTSNDAAARMLGMSRQMLQRQTLPALFHNPQRCEELLAVLQEQQIVTDREAQLNNHNHKVCWSMTSMRYLQFRERHAIAVSLIDITERIAHAQRLQDEKQATERALAQLQATQHELYQRATLDDLTGLANRRHFLSFAGKALERARLADDTVAVALIDLDHFKNINDRYGHAAGDAALQHFASNLRAALPDSAMAGRMGGEEFALLLPDTSLGEAHAIVDVLRNGIAAQSFHTDGQQLQLTFSAGVAASRNGHAHDLSELLKLADKALYRAKANGRNCVESSAP</sequence>
<keyword evidence="4" id="KW-0812">Transmembrane</keyword>
<comment type="catalytic activity">
    <reaction evidence="2">
        <text>2 GTP = 3',3'-c-di-GMP + 2 diphosphate</text>
        <dbReference type="Rhea" id="RHEA:24898"/>
        <dbReference type="ChEBI" id="CHEBI:33019"/>
        <dbReference type="ChEBI" id="CHEBI:37565"/>
        <dbReference type="ChEBI" id="CHEBI:58805"/>
        <dbReference type="EC" id="2.7.7.65"/>
    </reaction>
</comment>